<feature type="compositionally biased region" description="Polar residues" evidence="1">
    <location>
        <begin position="235"/>
        <end position="246"/>
    </location>
</feature>
<evidence type="ECO:0000313" key="3">
    <source>
        <dbReference type="EMBL" id="EHQ91593.1"/>
    </source>
</evidence>
<dbReference type="CDD" id="cd17470">
    <property type="entry name" value="T3SS_Flik_C"/>
    <property type="match status" value="1"/>
</dbReference>
<dbReference type="Pfam" id="PF02120">
    <property type="entry name" value="Flg_hook"/>
    <property type="match status" value="1"/>
</dbReference>
<dbReference type="EMBL" id="CM001441">
    <property type="protein sequence ID" value="EHQ91593.1"/>
    <property type="molecule type" value="Genomic_DNA"/>
</dbReference>
<keyword evidence="3" id="KW-0966">Cell projection</keyword>
<reference evidence="3 4" key="1">
    <citation type="submission" date="2011-11" db="EMBL/GenBank/DDBJ databases">
        <title>The Noncontiguous Finished genome of Desulfosporosinus youngiae DSM 17734.</title>
        <authorList>
            <consortium name="US DOE Joint Genome Institute (JGI-PGF)"/>
            <person name="Lucas S."/>
            <person name="Han J."/>
            <person name="Lapidus A."/>
            <person name="Cheng J.-F."/>
            <person name="Goodwin L."/>
            <person name="Pitluck S."/>
            <person name="Peters L."/>
            <person name="Ovchinnikova G."/>
            <person name="Lu M."/>
            <person name="Land M.L."/>
            <person name="Hauser L."/>
            <person name="Pester M."/>
            <person name="Spring S."/>
            <person name="Ollivier B."/>
            <person name="Rattei T."/>
            <person name="Klenk H.-P."/>
            <person name="Wagner M."/>
            <person name="Loy A."/>
            <person name="Woyke T.J."/>
        </authorList>
    </citation>
    <scope>NUCLEOTIDE SEQUENCE [LARGE SCALE GENOMIC DNA]</scope>
    <source>
        <strain evidence="3 4">DSM 17734</strain>
    </source>
</reference>
<accession>H5XYN7</accession>
<dbReference type="InterPro" id="IPR038610">
    <property type="entry name" value="FliK-like_C_sf"/>
</dbReference>
<gene>
    <name evidence="3" type="ORF">DesyoDRAFT_4639</name>
</gene>
<dbReference type="PANTHER" id="PTHR37533:SF2">
    <property type="entry name" value="FLAGELLAR HOOK-LENGTH CONTROL PROTEIN"/>
    <property type="match status" value="1"/>
</dbReference>
<dbReference type="Gene3D" id="3.30.750.140">
    <property type="match status" value="1"/>
</dbReference>
<evidence type="ECO:0000256" key="1">
    <source>
        <dbReference type="SAM" id="MobiDB-lite"/>
    </source>
</evidence>
<dbReference type="PANTHER" id="PTHR37533">
    <property type="entry name" value="FLAGELLAR HOOK-LENGTH CONTROL PROTEIN"/>
    <property type="match status" value="1"/>
</dbReference>
<feature type="compositionally biased region" description="Polar residues" evidence="1">
    <location>
        <begin position="50"/>
        <end position="60"/>
    </location>
</feature>
<dbReference type="RefSeq" id="WP_007786579.1">
    <property type="nucleotide sequence ID" value="NZ_CM001441.1"/>
</dbReference>
<keyword evidence="3" id="KW-0969">Cilium</keyword>
<keyword evidence="3" id="KW-0282">Flagellum</keyword>
<feature type="compositionally biased region" description="Polar residues" evidence="1">
    <location>
        <begin position="68"/>
        <end position="81"/>
    </location>
</feature>
<organism evidence="3 4">
    <name type="scientific">Desulfosporosinus youngiae DSM 17734</name>
    <dbReference type="NCBI Taxonomy" id="768710"/>
    <lineage>
        <taxon>Bacteria</taxon>
        <taxon>Bacillati</taxon>
        <taxon>Bacillota</taxon>
        <taxon>Clostridia</taxon>
        <taxon>Eubacteriales</taxon>
        <taxon>Desulfitobacteriaceae</taxon>
        <taxon>Desulfosporosinus</taxon>
    </lineage>
</organism>
<dbReference type="InterPro" id="IPR052563">
    <property type="entry name" value="FliK"/>
</dbReference>
<evidence type="ECO:0000259" key="2">
    <source>
        <dbReference type="Pfam" id="PF02120"/>
    </source>
</evidence>
<dbReference type="HOGENOM" id="CLU_490702_0_0_9"/>
<dbReference type="Proteomes" id="UP000005104">
    <property type="component" value="Chromosome"/>
</dbReference>
<feature type="compositionally biased region" description="Low complexity" evidence="1">
    <location>
        <begin position="525"/>
        <end position="539"/>
    </location>
</feature>
<feature type="region of interest" description="Disordered" evidence="1">
    <location>
        <begin position="232"/>
        <end position="252"/>
    </location>
</feature>
<proteinExistence type="predicted"/>
<dbReference type="STRING" id="768710.DesyoDRAFT_4639"/>
<feature type="region of interest" description="Disordered" evidence="1">
    <location>
        <begin position="521"/>
        <end position="553"/>
    </location>
</feature>
<evidence type="ECO:0000313" key="4">
    <source>
        <dbReference type="Proteomes" id="UP000005104"/>
    </source>
</evidence>
<sequence>MTGIHVLSDNLKSGYKSENLVSSKGKEAAGCNDNAAAIFAVVLNGKMNLDSNPKGQSSSKADQDSEEVQSNAANPGQSDQNLNGLGSILGYGNHVLPFLTEMMLQSDLPAGKEANSGERISQGSESSSLANLALTNVSGAAGKDVELASNEDDVPIGMLALNSQGDNLGNAELDKYRRIITNLLVALSGTITDSTSEGNYLGGSTGPKDLSQDLARIVQNWITVTEGVGEEKNSLADSSAANSGGTKDTRQDIGKVVQDWMSTADMSAANDIKNELNTIWKNGLHLLIEGLAVGSGKVDGGNPELNMKAASLLAALYPLLKEEAGNAQAVPGLKEALKELKGLGIDLEFIKSISGTVKDMNAAGFLSDNVHKKFEAMSQQESKALNSFHAILNEEVPKEHLMKSVELSGTKDSHAQPPSTGAGSVANLLPLTLSDGKFVAIPVWEQISVVVREQIMSRQQALKELDIQLHPEDLGKIRILLRWESGQVHLQVQASEAATGQLLQNQLADLRQNLMSQGVNCGSLQMGQEGEGRQQPQGDEAQRTFRPSNSLSNADEDLISMVNSISLGQDGINRINVTA</sequence>
<dbReference type="AlphaFoldDB" id="H5XYN7"/>
<feature type="domain" description="Flagellar hook-length control protein-like C-terminal" evidence="2">
    <location>
        <begin position="454"/>
        <end position="534"/>
    </location>
</feature>
<keyword evidence="4" id="KW-1185">Reference proteome</keyword>
<dbReference type="OrthoDB" id="1792985at2"/>
<dbReference type="InterPro" id="IPR021136">
    <property type="entry name" value="Flagellar_hook_control-like_C"/>
</dbReference>
<name>H5XYN7_9FIRM</name>
<protein>
    <submittedName>
        <fullName evidence="3">Flagellar hook-length control protein</fullName>
    </submittedName>
</protein>
<feature type="region of interest" description="Disordered" evidence="1">
    <location>
        <begin position="50"/>
        <end position="81"/>
    </location>
</feature>
<dbReference type="eggNOG" id="COG3144">
    <property type="taxonomic scope" value="Bacteria"/>
</dbReference>